<dbReference type="GO" id="GO:0061630">
    <property type="term" value="F:ubiquitin protein ligase activity"/>
    <property type="evidence" value="ECO:0007669"/>
    <property type="project" value="UniProtKB-EC"/>
</dbReference>
<protein>
    <recommendedName>
        <fullName evidence="2">RING-type E3 ubiquitin transferase</fullName>
        <ecNumber evidence="2">2.3.2.27</ecNumber>
    </recommendedName>
</protein>
<dbReference type="Proteomes" id="UP000238479">
    <property type="component" value="Chromosome 7"/>
</dbReference>
<evidence type="ECO:0000256" key="3">
    <source>
        <dbReference type="ARBA" id="ARBA00022786"/>
    </source>
</evidence>
<keyword evidence="4" id="KW-0808">Transferase</keyword>
<sequence length="54" mass="6546">MDPEYQRTDPIRPKSDLYAFGVIILQLLTARHPNRLYIHCGKCNCKWFFCRLFR</sequence>
<evidence type="ECO:0000256" key="2">
    <source>
        <dbReference type="ARBA" id="ARBA00012483"/>
    </source>
</evidence>
<evidence type="ECO:0000313" key="4">
    <source>
        <dbReference type="EMBL" id="PRQ20842.1"/>
    </source>
</evidence>
<dbReference type="AlphaFoldDB" id="A0A2P6PFY1"/>
<dbReference type="Gene3D" id="1.10.510.10">
    <property type="entry name" value="Transferase(Phosphotransferase) domain 1"/>
    <property type="match status" value="1"/>
</dbReference>
<gene>
    <name evidence="4" type="ORF">RchiOBHm_Chr7g0232531</name>
</gene>
<comment type="catalytic activity">
    <reaction evidence="1">
        <text>S-ubiquitinyl-[E2 ubiquitin-conjugating enzyme]-L-cysteine + [acceptor protein]-L-lysine = [E2 ubiquitin-conjugating enzyme]-L-cysteine + N(6)-ubiquitinyl-[acceptor protein]-L-lysine.</text>
        <dbReference type="EC" id="2.3.2.27"/>
    </reaction>
</comment>
<dbReference type="EMBL" id="PDCK01000045">
    <property type="protein sequence ID" value="PRQ20842.1"/>
    <property type="molecule type" value="Genomic_DNA"/>
</dbReference>
<dbReference type="PANTHER" id="PTHR45647:SF65">
    <property type="entry name" value="U-BOX DOMAIN-CONTAINING PROTEIN KINASE FAMILY PROTEIN"/>
    <property type="match status" value="1"/>
</dbReference>
<keyword evidence="3" id="KW-0833">Ubl conjugation pathway</keyword>
<dbReference type="SUPFAM" id="SSF56112">
    <property type="entry name" value="Protein kinase-like (PK-like)"/>
    <property type="match status" value="1"/>
</dbReference>
<evidence type="ECO:0000313" key="5">
    <source>
        <dbReference type="Proteomes" id="UP000238479"/>
    </source>
</evidence>
<organism evidence="4 5">
    <name type="scientific">Rosa chinensis</name>
    <name type="common">China rose</name>
    <dbReference type="NCBI Taxonomy" id="74649"/>
    <lineage>
        <taxon>Eukaryota</taxon>
        <taxon>Viridiplantae</taxon>
        <taxon>Streptophyta</taxon>
        <taxon>Embryophyta</taxon>
        <taxon>Tracheophyta</taxon>
        <taxon>Spermatophyta</taxon>
        <taxon>Magnoliopsida</taxon>
        <taxon>eudicotyledons</taxon>
        <taxon>Gunneridae</taxon>
        <taxon>Pentapetalae</taxon>
        <taxon>rosids</taxon>
        <taxon>fabids</taxon>
        <taxon>Rosales</taxon>
        <taxon>Rosaceae</taxon>
        <taxon>Rosoideae</taxon>
        <taxon>Rosoideae incertae sedis</taxon>
        <taxon>Rosa</taxon>
    </lineage>
</organism>
<keyword evidence="4" id="KW-0418">Kinase</keyword>
<name>A0A2P6PFY1_ROSCH</name>
<dbReference type="PANTHER" id="PTHR45647">
    <property type="entry name" value="OS02G0152300 PROTEIN"/>
    <property type="match status" value="1"/>
</dbReference>
<keyword evidence="5" id="KW-1185">Reference proteome</keyword>
<dbReference type="InterPro" id="IPR011009">
    <property type="entry name" value="Kinase-like_dom_sf"/>
</dbReference>
<dbReference type="GO" id="GO:0004674">
    <property type="term" value="F:protein serine/threonine kinase activity"/>
    <property type="evidence" value="ECO:0007669"/>
    <property type="project" value="UniProtKB-KW"/>
</dbReference>
<keyword evidence="4" id="KW-0723">Serine/threonine-protein kinase</keyword>
<accession>A0A2P6PFY1</accession>
<dbReference type="InterPro" id="IPR051348">
    <property type="entry name" value="U-box_ubiquitin_ligases"/>
</dbReference>
<evidence type="ECO:0000256" key="1">
    <source>
        <dbReference type="ARBA" id="ARBA00000900"/>
    </source>
</evidence>
<dbReference type="STRING" id="74649.A0A2P6PFY1"/>
<dbReference type="EC" id="2.3.2.27" evidence="2"/>
<proteinExistence type="predicted"/>
<comment type="caution">
    <text evidence="4">The sequence shown here is derived from an EMBL/GenBank/DDBJ whole genome shotgun (WGS) entry which is preliminary data.</text>
</comment>
<reference evidence="4 5" key="1">
    <citation type="journal article" date="2018" name="Nat. Genet.">
        <title>The Rosa genome provides new insights in the design of modern roses.</title>
        <authorList>
            <person name="Bendahmane M."/>
        </authorList>
    </citation>
    <scope>NUCLEOTIDE SEQUENCE [LARGE SCALE GENOMIC DNA]</scope>
    <source>
        <strain evidence="5">cv. Old Blush</strain>
    </source>
</reference>
<dbReference type="Gramene" id="PRQ20842">
    <property type="protein sequence ID" value="PRQ20842"/>
    <property type="gene ID" value="RchiOBHm_Chr7g0232531"/>
</dbReference>